<dbReference type="EMBL" id="QRHJ01000173">
    <property type="protein sequence ID" value="RHF64115.1"/>
    <property type="molecule type" value="Genomic_DNA"/>
</dbReference>
<comment type="caution">
    <text evidence="1">The sequence shown here is derived from an EMBL/GenBank/DDBJ whole genome shotgun (WGS) entry which is preliminary data.</text>
</comment>
<dbReference type="AlphaFoldDB" id="A0A414PBZ9"/>
<sequence length="268" mass="29622">DVDSTGLKSSAKREEELKEYGVKRLLLPLAGTKTEKDVSDYFMLGNSREDLIKLFLDYLETLYSETMSALKSCEVDFNNPPPIAQMIVSVNDVPLGSQGNLLCVTGGEGTGKSNYVAALIAGAIRLSGTDVDALGVTLHENSRNKAVLFYDTEQSEVQLYKNISNLLRRCGREAMPEWFKAYCLTGMSRKERLLSIIQSLDKYHYQYGGVHLVVIDGIADLIKCANDEAESIAVVEELYRLAGIYKTCIVTVLHFIPNGLKLRGHLGS</sequence>
<keyword evidence="1" id="KW-0347">Helicase</keyword>
<protein>
    <submittedName>
        <fullName evidence="1">Bifunctional DNA primase/helicase</fullName>
    </submittedName>
</protein>
<evidence type="ECO:0000313" key="1">
    <source>
        <dbReference type="EMBL" id="RHF64115.1"/>
    </source>
</evidence>
<dbReference type="SUPFAM" id="SSF52540">
    <property type="entry name" value="P-loop containing nucleoside triphosphate hydrolases"/>
    <property type="match status" value="1"/>
</dbReference>
<dbReference type="Gene3D" id="3.40.50.300">
    <property type="entry name" value="P-loop containing nucleotide triphosphate hydrolases"/>
    <property type="match status" value="1"/>
</dbReference>
<feature type="non-terminal residue" evidence="1">
    <location>
        <position position="1"/>
    </location>
</feature>
<organism evidence="1 2">
    <name type="scientific">Bacteroides stercoris</name>
    <dbReference type="NCBI Taxonomy" id="46506"/>
    <lineage>
        <taxon>Bacteria</taxon>
        <taxon>Pseudomonadati</taxon>
        <taxon>Bacteroidota</taxon>
        <taxon>Bacteroidia</taxon>
        <taxon>Bacteroidales</taxon>
        <taxon>Bacteroidaceae</taxon>
        <taxon>Bacteroides</taxon>
    </lineage>
</organism>
<name>A0A414PBZ9_BACSE</name>
<dbReference type="Pfam" id="PF13481">
    <property type="entry name" value="AAA_25"/>
    <property type="match status" value="1"/>
</dbReference>
<accession>A0A414PBZ9</accession>
<dbReference type="RefSeq" id="WP_147398702.1">
    <property type="nucleotide sequence ID" value="NZ_QRHJ01000173.1"/>
</dbReference>
<feature type="non-terminal residue" evidence="1">
    <location>
        <position position="268"/>
    </location>
</feature>
<keyword evidence="1" id="KW-0547">Nucleotide-binding</keyword>
<dbReference type="InterPro" id="IPR027417">
    <property type="entry name" value="P-loop_NTPase"/>
</dbReference>
<gene>
    <name evidence="1" type="ORF">DW668_19330</name>
</gene>
<reference evidence="1 2" key="1">
    <citation type="submission" date="2018-08" db="EMBL/GenBank/DDBJ databases">
        <title>A genome reference for cultivated species of the human gut microbiota.</title>
        <authorList>
            <person name="Zou Y."/>
            <person name="Xue W."/>
            <person name="Luo G."/>
        </authorList>
    </citation>
    <scope>NUCLEOTIDE SEQUENCE [LARGE SCALE GENOMIC DNA]</scope>
    <source>
        <strain evidence="1 2">AM25-16</strain>
    </source>
</reference>
<proteinExistence type="predicted"/>
<dbReference type="Proteomes" id="UP000283762">
    <property type="component" value="Unassembled WGS sequence"/>
</dbReference>
<dbReference type="GO" id="GO:0004386">
    <property type="term" value="F:helicase activity"/>
    <property type="evidence" value="ECO:0007669"/>
    <property type="project" value="UniProtKB-KW"/>
</dbReference>
<keyword evidence="1" id="KW-0378">Hydrolase</keyword>
<keyword evidence="1" id="KW-0067">ATP-binding</keyword>
<evidence type="ECO:0000313" key="2">
    <source>
        <dbReference type="Proteomes" id="UP000283762"/>
    </source>
</evidence>